<name>A0A090KSA0_STRRB</name>
<evidence type="ECO:0000313" key="4">
    <source>
        <dbReference type="WormBase" id="SRAE_X000200400"/>
    </source>
</evidence>
<dbReference type="Proteomes" id="UP000035682">
    <property type="component" value="Unplaced"/>
</dbReference>
<reference evidence="3" key="3">
    <citation type="submission" date="2020-12" db="UniProtKB">
        <authorList>
            <consortium name="WormBaseParasite"/>
        </authorList>
    </citation>
    <scope>IDENTIFICATION</scope>
</reference>
<accession>A0A090KSA0</accession>
<organism evidence="1">
    <name type="scientific">Strongyloides ratti</name>
    <name type="common">Parasitic roundworm</name>
    <dbReference type="NCBI Taxonomy" id="34506"/>
    <lineage>
        <taxon>Eukaryota</taxon>
        <taxon>Metazoa</taxon>
        <taxon>Ecdysozoa</taxon>
        <taxon>Nematoda</taxon>
        <taxon>Chromadorea</taxon>
        <taxon>Rhabditida</taxon>
        <taxon>Tylenchina</taxon>
        <taxon>Panagrolaimomorpha</taxon>
        <taxon>Strongyloidoidea</taxon>
        <taxon>Strongyloididae</taxon>
        <taxon>Strongyloides</taxon>
    </lineage>
</organism>
<protein>
    <submittedName>
        <fullName evidence="3">Retrotransposon gag domain-containing protein</fullName>
    </submittedName>
</protein>
<dbReference type="EMBL" id="LN609398">
    <property type="protein sequence ID" value="CEF60266.1"/>
    <property type="molecule type" value="Genomic_DNA"/>
</dbReference>
<dbReference type="GeneID" id="36385076"/>
<evidence type="ECO:0000313" key="1">
    <source>
        <dbReference type="EMBL" id="CEF60266.1"/>
    </source>
</evidence>
<evidence type="ECO:0000313" key="3">
    <source>
        <dbReference type="WBParaSite" id="SRAE_X000200400.1"/>
    </source>
</evidence>
<dbReference type="RefSeq" id="XP_024499475.1">
    <property type="nucleotide sequence ID" value="XM_024642896.1"/>
</dbReference>
<reference evidence="1" key="2">
    <citation type="submission" date="2014-09" db="EMBL/GenBank/DDBJ databases">
        <authorList>
            <person name="Aslett A.Martin."/>
        </authorList>
    </citation>
    <scope>NUCLEOTIDE SEQUENCE</scope>
    <source>
        <strain evidence="1">ED321 Heterogonic</strain>
    </source>
</reference>
<sequence length="354" mass="41416">MREEYDAAQEIVDGILEDLTRDTMKTTENIEHNRDWFRNDEDLNKTNVIRTTQENMTSAKHTKLIESISTNDIHEKPKGIITDMWDKLRTFKGDTTVELRIWLRRYELALEMKHPDQSRKAMEYMKLYFLEDFLQDKAKRLYCTALDKPGPLSYGQVVSYITERLEEPINKIRANMERLKFYRESTSIHQHFTDFLKKTMAAGNMMEEVLMGNISEQEATDNPRLRDKRTIQGLIKLEYLYTLPRHVGPKLEKSLEHMTLMEIQEEVIEILQKEKERRNYGVIQGSNFSNGAKDGYRQHSHPQQPYKQGFKGARVNMIDQGGQDNTRDANSTQVSALTDVQFVGPVIPHIFATY</sequence>
<proteinExistence type="predicted"/>
<evidence type="ECO:0000313" key="2">
    <source>
        <dbReference type="Proteomes" id="UP000035682"/>
    </source>
</evidence>
<dbReference type="WBParaSite" id="SRAE_X000200400.1">
    <property type="protein sequence ID" value="SRAE_X000200400.1"/>
    <property type="gene ID" value="WBGene00267582"/>
</dbReference>
<reference evidence="2" key="1">
    <citation type="submission" date="2014-09" db="EMBL/GenBank/DDBJ databases">
        <authorList>
            <person name="Martin A.A."/>
        </authorList>
    </citation>
    <scope>NUCLEOTIDE SEQUENCE</scope>
    <source>
        <strain evidence="2">ED321</strain>
    </source>
</reference>
<keyword evidence="2" id="KW-1185">Reference proteome</keyword>
<gene>
    <name evidence="1 3 4" type="ORF">SRAE_X000200400</name>
</gene>
<dbReference type="WormBase" id="SRAE_X000200400">
    <property type="protein sequence ID" value="SRP08060"/>
    <property type="gene ID" value="WBGene00267582"/>
</dbReference>
<dbReference type="AlphaFoldDB" id="A0A090KSA0"/>
<dbReference type="CTD" id="36385076"/>